<evidence type="ECO:0000313" key="4">
    <source>
        <dbReference type="EMBL" id="WRL62464.1"/>
    </source>
</evidence>
<feature type="compositionally biased region" description="Polar residues" evidence="3">
    <location>
        <begin position="170"/>
        <end position="186"/>
    </location>
</feature>
<feature type="coiled-coil region" evidence="2">
    <location>
        <begin position="102"/>
        <end position="164"/>
    </location>
</feature>
<keyword evidence="5" id="KW-1185">Reference proteome</keyword>
<evidence type="ECO:0000256" key="3">
    <source>
        <dbReference type="SAM" id="MobiDB-lite"/>
    </source>
</evidence>
<dbReference type="RefSeq" id="WP_324273818.1">
    <property type="nucleotide sequence ID" value="NZ_CP141261.1"/>
</dbReference>
<dbReference type="Pfam" id="PF04012">
    <property type="entry name" value="PspA_IM30"/>
    <property type="match status" value="1"/>
</dbReference>
<dbReference type="InterPro" id="IPR007157">
    <property type="entry name" value="PspA_VIPP1"/>
</dbReference>
<dbReference type="EMBL" id="CP141261">
    <property type="protein sequence ID" value="WRL62464.1"/>
    <property type="molecule type" value="Genomic_DNA"/>
</dbReference>
<name>A0ABZ1AZF5_9ACTN</name>
<comment type="similarity">
    <text evidence="1">Belongs to the PspA/Vipp/IM30 family.</text>
</comment>
<feature type="region of interest" description="Disordered" evidence="3">
    <location>
        <begin position="165"/>
        <end position="186"/>
    </location>
</feature>
<gene>
    <name evidence="4" type="ORF">U6N30_20945</name>
</gene>
<feature type="compositionally biased region" description="Basic residues" evidence="3">
    <location>
        <begin position="259"/>
        <end position="268"/>
    </location>
</feature>
<protein>
    <submittedName>
        <fullName evidence="4">PspA/IM30 family protein</fullName>
    </submittedName>
</protein>
<feature type="region of interest" description="Disordered" evidence="3">
    <location>
        <begin position="238"/>
        <end position="321"/>
    </location>
</feature>
<reference evidence="4 5" key="1">
    <citation type="submission" date="2023-12" db="EMBL/GenBank/DDBJ databases">
        <title>Blastococcus brunescens sp. nov., an actonobacterium isolated from sandstone collected in sahara desert.</title>
        <authorList>
            <person name="Gtari M."/>
            <person name="Ghodhbane F."/>
        </authorList>
    </citation>
    <scope>NUCLEOTIDE SEQUENCE [LARGE SCALE GENOMIC DNA]</scope>
    <source>
        <strain evidence="4 5">BMG 8361</strain>
    </source>
</reference>
<dbReference type="Proteomes" id="UP001324287">
    <property type="component" value="Chromosome"/>
</dbReference>
<evidence type="ECO:0000313" key="5">
    <source>
        <dbReference type="Proteomes" id="UP001324287"/>
    </source>
</evidence>
<keyword evidence="2" id="KW-0175">Coiled coil</keyword>
<accession>A0ABZ1AZF5</accession>
<evidence type="ECO:0000256" key="2">
    <source>
        <dbReference type="SAM" id="Coils"/>
    </source>
</evidence>
<proteinExistence type="inferred from homology"/>
<evidence type="ECO:0000256" key="1">
    <source>
        <dbReference type="ARBA" id="ARBA00043985"/>
    </source>
</evidence>
<feature type="compositionally biased region" description="Low complexity" evidence="3">
    <location>
        <begin position="269"/>
        <end position="283"/>
    </location>
</feature>
<sequence length="321" mass="34825">MPNPFVKLWKYLTASANAQIDQRADPKIQIAQAIEAEQQRHQSLANQAAAVLGNQRQLEMRLSRQLGEVEKLQASARQALTLADKTRTAGDAAKATEYENAAQAFATQLVAAEQSMEDLKRSHDEALQAAEQARGAVEQSRMRLQTTLAERTKLMSQLEQAKMQEHVASSMRQVNELSAPGNTPSLSEVRDKIEARYANALGQAELAQSSVEGRMLEVEKATLDVAGASRLDQIRASMGGGAPAVEGAQPAQAIEQERRRRPSRRSSSARRSPPSAPTSSRRALLPHRSQARGGTLQEGRRGAACPARATRLTATPVAPVR</sequence>
<organism evidence="4 5">
    <name type="scientific">Blastococcus brunescens</name>
    <dbReference type="NCBI Taxonomy" id="1564165"/>
    <lineage>
        <taxon>Bacteria</taxon>
        <taxon>Bacillati</taxon>
        <taxon>Actinomycetota</taxon>
        <taxon>Actinomycetes</taxon>
        <taxon>Geodermatophilales</taxon>
        <taxon>Geodermatophilaceae</taxon>
        <taxon>Blastococcus</taxon>
    </lineage>
</organism>